<sequence length="888" mass="97027">MHSPKRSTGGVDVETLGGLSRVAQKPIVRISREPARRKRIKGQRARFPKAISWGEQAKRHDAKFGDIESGLGRILSGADLSTSPSEVTPDRALVFEVIGPLSNVAKFVAAVRAAGFEWLGEDFDEDTSDEDEGEEADEPAADSGQSMLYVTMPTIRGLQKVLSLWKQYSTNQPKPRTHDGEWWPLFAYLNDVRTWSAKDRVDPALSRFVDRMMRKFPDRPIRLELDLWFRSDLSLRAAAREYVTDLMSLVAGTVLDFVTIPEIQYQAALVELPNEQALRLGSLQGPLSTADRVMRVRPQSLYTSEAGDAAFSVSDHRDPPSTPDARPAVVALLDGYPVENHVLLRNRLRVSEVDVHAVNVPVARRRHGTAMASLIIHGDLGDDTVPIDRLLQVVPILGAPQNLAEECTPQDQLPLGLVYRAVLSLVEGSDGGVGPMAENVVVINHSICDREAPFGQRASYWAKLLDHLSHRFRLLFIVSAGNNMEPFAVDTYADCNAFETASPVERQIALLSALNRSRGGRIMLSPAETLNGLTVGAVHGDSSVGAPLGFVDPFDTMSGVANLASSVGLGVNRAVKPDIVELGGRQLARSEDDAGFVSAWAIEHPDVGQVTAAPGVGAAQNLVRRSTGTSNAAALTTRTAARLVDVLEDLFDENGEQWLEAKTRAVVLKALLAHGCTWGGAGEILYELYPGGALRKKEAISSVLGYGRPDHSRVFSGQGNRITLLADDIIFPDTLHEYRLPIPRAMVNNRELRRVVVTLAWSSPIDPITRRYRGVRLEVVDGDGKRDFWKGIKRTLSPDGRAARRGTLQHLVFEGKNLIPQGGSGDIFLGVQAMAEMTPFAAAEVPYGLAVTLEMSQPVRTDLFADVEARVRAKRVDVTQRVPTRVRT</sequence>
<feature type="region of interest" description="Disordered" evidence="1">
    <location>
        <begin position="123"/>
        <end position="143"/>
    </location>
</feature>
<proteinExistence type="predicted"/>
<dbReference type="Pfam" id="PF00082">
    <property type="entry name" value="Peptidase_S8"/>
    <property type="match status" value="1"/>
</dbReference>
<gene>
    <name evidence="3" type="ORF">MES5069_800021</name>
</gene>
<feature type="domain" description="Peptidase S8/S53" evidence="2">
    <location>
        <begin position="329"/>
        <end position="662"/>
    </location>
</feature>
<evidence type="ECO:0000256" key="1">
    <source>
        <dbReference type="SAM" id="MobiDB-lite"/>
    </source>
</evidence>
<keyword evidence="4" id="KW-1185">Reference proteome</keyword>
<dbReference type="Gene3D" id="3.40.50.200">
    <property type="entry name" value="Peptidase S8/S53 domain"/>
    <property type="match status" value="1"/>
</dbReference>
<dbReference type="InterPro" id="IPR000209">
    <property type="entry name" value="Peptidase_S8/S53_dom"/>
</dbReference>
<dbReference type="Proteomes" id="UP001153050">
    <property type="component" value="Unassembled WGS sequence"/>
</dbReference>
<organism evidence="3 4">
    <name type="scientific">Mesorhizobium escarrei</name>
    <dbReference type="NCBI Taxonomy" id="666018"/>
    <lineage>
        <taxon>Bacteria</taxon>
        <taxon>Pseudomonadati</taxon>
        <taxon>Pseudomonadota</taxon>
        <taxon>Alphaproteobacteria</taxon>
        <taxon>Hyphomicrobiales</taxon>
        <taxon>Phyllobacteriaceae</taxon>
        <taxon>Mesorhizobium</taxon>
    </lineage>
</organism>
<evidence type="ECO:0000313" key="4">
    <source>
        <dbReference type="Proteomes" id="UP001153050"/>
    </source>
</evidence>
<dbReference type="EMBL" id="CAKXZT010000180">
    <property type="protein sequence ID" value="CAH2409342.1"/>
    <property type="molecule type" value="Genomic_DNA"/>
</dbReference>
<feature type="compositionally biased region" description="Acidic residues" evidence="1">
    <location>
        <begin position="123"/>
        <end position="140"/>
    </location>
</feature>
<protein>
    <submittedName>
        <fullName evidence="3">Peptidase_S8 domain-containing protein</fullName>
    </submittedName>
</protein>
<comment type="caution">
    <text evidence="3">The sequence shown here is derived from an EMBL/GenBank/DDBJ whole genome shotgun (WGS) entry which is preliminary data.</text>
</comment>
<reference evidence="3 4" key="1">
    <citation type="submission" date="2022-03" db="EMBL/GenBank/DDBJ databases">
        <authorList>
            <person name="Brunel B."/>
        </authorList>
    </citation>
    <scope>NUCLEOTIDE SEQUENCE [LARGE SCALE GENOMIC DNA]</scope>
    <source>
        <strain evidence="3">STM5069sample</strain>
    </source>
</reference>
<evidence type="ECO:0000259" key="2">
    <source>
        <dbReference type="Pfam" id="PF00082"/>
    </source>
</evidence>
<name>A0ABM9EIY2_9HYPH</name>
<accession>A0ABM9EIY2</accession>
<dbReference type="InterPro" id="IPR036852">
    <property type="entry name" value="Peptidase_S8/S53_dom_sf"/>
</dbReference>
<evidence type="ECO:0000313" key="3">
    <source>
        <dbReference type="EMBL" id="CAH2409342.1"/>
    </source>
</evidence>
<dbReference type="SUPFAM" id="SSF52743">
    <property type="entry name" value="Subtilisin-like"/>
    <property type="match status" value="1"/>
</dbReference>